<dbReference type="KEGG" id="msz:MSSIH_2300"/>
<dbReference type="InterPro" id="IPR021779">
    <property type="entry name" value="DUF3344"/>
</dbReference>
<feature type="transmembrane region" description="Helical" evidence="1">
    <location>
        <begin position="313"/>
        <end position="332"/>
    </location>
</feature>
<evidence type="ECO:0000259" key="2">
    <source>
        <dbReference type="Pfam" id="PF11824"/>
    </source>
</evidence>
<feature type="domain" description="DUF3344" evidence="2">
    <location>
        <begin position="62"/>
        <end position="290"/>
    </location>
</feature>
<evidence type="ECO:0000313" key="4">
    <source>
        <dbReference type="Proteomes" id="UP000033092"/>
    </source>
</evidence>
<protein>
    <submittedName>
        <fullName evidence="3">Cell surface protein</fullName>
    </submittedName>
</protein>
<evidence type="ECO:0000256" key="1">
    <source>
        <dbReference type="SAM" id="Phobius"/>
    </source>
</evidence>
<accession>A0A0E3PGA9</accession>
<dbReference type="GeneID" id="41606411"/>
<organism evidence="3 4">
    <name type="scientific">Methanosarcina siciliae HI350</name>
    <dbReference type="NCBI Taxonomy" id="1434119"/>
    <lineage>
        <taxon>Archaea</taxon>
        <taxon>Methanobacteriati</taxon>
        <taxon>Methanobacteriota</taxon>
        <taxon>Stenosarchaea group</taxon>
        <taxon>Methanomicrobia</taxon>
        <taxon>Methanosarcinales</taxon>
        <taxon>Methanosarcinaceae</taxon>
        <taxon>Methanosarcina</taxon>
    </lineage>
</organism>
<reference evidence="3 4" key="1">
    <citation type="submission" date="2014-07" db="EMBL/GenBank/DDBJ databases">
        <title>Methanogenic archaea and the global carbon cycle.</title>
        <authorList>
            <person name="Henriksen J.R."/>
            <person name="Luke J."/>
            <person name="Reinhart S."/>
            <person name="Benedict M.N."/>
            <person name="Youngblut N.D."/>
            <person name="Metcalf M.E."/>
            <person name="Whitaker R.J."/>
            <person name="Metcalf W.W."/>
        </authorList>
    </citation>
    <scope>NUCLEOTIDE SEQUENCE [LARGE SCALE GENOMIC DNA]</scope>
    <source>
        <strain evidence="3 4">HI350</strain>
    </source>
</reference>
<dbReference type="RefSeq" id="WP_231593718.1">
    <property type="nucleotide sequence ID" value="NZ_CP009507.1"/>
</dbReference>
<gene>
    <name evidence="3" type="ORF">MSSIH_2300</name>
</gene>
<sequence length="335" mass="36771">MKKDRQFFRSNYRNNYRNNFSGDNAVDTGKKFLIAGLLGAGLLFLIIFFSGDRGWQGDGISPYTIAEGTVRGEVYVDGGHGYTGENPYLQYFELPPGEVKYARFYVPVWNYDSGDSIRVTVNGNELAVRQEPDYVSAWGTALYCLDTSTSLGTGLNEVSVLSENPGGGPYGITLVAVCENKSLPPVRFWINEGNYALTYTNKQDRVTSTFKGTSPGKNASLYAMLVAGTEGEKDDLYFDSLKIGSDVGNSSQGKYFDLYSASVSPKSTESILSFERGEEGYLHPCVAVLVSESESDSEFLKLHEQKSSTGGQIPYSVIVVSILACLALVLRFRKK</sequence>
<dbReference type="PATRIC" id="fig|1434119.4.peg.3014"/>
<evidence type="ECO:0000313" key="3">
    <source>
        <dbReference type="EMBL" id="AKB32990.1"/>
    </source>
</evidence>
<keyword evidence="1" id="KW-1133">Transmembrane helix</keyword>
<dbReference type="AlphaFoldDB" id="A0A0E3PGA9"/>
<proteinExistence type="predicted"/>
<dbReference type="HOGENOM" id="CLU_887426_0_0_2"/>
<dbReference type="Proteomes" id="UP000033092">
    <property type="component" value="Chromosome"/>
</dbReference>
<dbReference type="EMBL" id="CP009507">
    <property type="protein sequence ID" value="AKB32990.1"/>
    <property type="molecule type" value="Genomic_DNA"/>
</dbReference>
<feature type="transmembrane region" description="Helical" evidence="1">
    <location>
        <begin position="32"/>
        <end position="51"/>
    </location>
</feature>
<name>A0A0E3PGA9_9EURY</name>
<keyword evidence="1" id="KW-0472">Membrane</keyword>
<keyword evidence="1" id="KW-0812">Transmembrane</keyword>
<dbReference type="Pfam" id="PF11824">
    <property type="entry name" value="DUF3344"/>
    <property type="match status" value="1"/>
</dbReference>